<accession>A0A8J3WH87</accession>
<organism evidence="6 7">
    <name type="scientific">Planobispora rosea</name>
    <dbReference type="NCBI Taxonomy" id="35762"/>
    <lineage>
        <taxon>Bacteria</taxon>
        <taxon>Bacillati</taxon>
        <taxon>Actinomycetota</taxon>
        <taxon>Actinomycetes</taxon>
        <taxon>Streptosporangiales</taxon>
        <taxon>Streptosporangiaceae</taxon>
        <taxon>Planobispora</taxon>
    </lineage>
</organism>
<evidence type="ECO:0000256" key="2">
    <source>
        <dbReference type="ARBA" id="ARBA00022643"/>
    </source>
</evidence>
<dbReference type="PANTHER" id="PTHR42847">
    <property type="entry name" value="ALKANESULFONATE MONOOXYGENASE"/>
    <property type="match status" value="1"/>
</dbReference>
<evidence type="ECO:0000313" key="6">
    <source>
        <dbReference type="EMBL" id="GIH89268.1"/>
    </source>
</evidence>
<dbReference type="GO" id="GO:0008726">
    <property type="term" value="F:alkanesulfonate monooxygenase activity"/>
    <property type="evidence" value="ECO:0007669"/>
    <property type="project" value="TreeGrafter"/>
</dbReference>
<dbReference type="NCBIfam" id="TIGR03560">
    <property type="entry name" value="F420_Rv1855c"/>
    <property type="match status" value="1"/>
</dbReference>
<keyword evidence="2" id="KW-0288">FMN</keyword>
<dbReference type="Proteomes" id="UP000655044">
    <property type="component" value="Unassembled WGS sequence"/>
</dbReference>
<evidence type="ECO:0000313" key="7">
    <source>
        <dbReference type="Proteomes" id="UP000655044"/>
    </source>
</evidence>
<feature type="domain" description="Luciferase-like" evidence="5">
    <location>
        <begin position="26"/>
        <end position="259"/>
    </location>
</feature>
<keyword evidence="3" id="KW-0560">Oxidoreductase</keyword>
<dbReference type="Gene3D" id="3.20.20.30">
    <property type="entry name" value="Luciferase-like domain"/>
    <property type="match status" value="1"/>
</dbReference>
<evidence type="ECO:0000259" key="5">
    <source>
        <dbReference type="Pfam" id="PF00296"/>
    </source>
</evidence>
<comment type="caution">
    <text evidence="6">The sequence shown here is derived from an EMBL/GenBank/DDBJ whole genome shotgun (WGS) entry which is preliminary data.</text>
</comment>
<evidence type="ECO:0000256" key="1">
    <source>
        <dbReference type="ARBA" id="ARBA00022630"/>
    </source>
</evidence>
<dbReference type="InterPro" id="IPR011251">
    <property type="entry name" value="Luciferase-like_dom"/>
</dbReference>
<evidence type="ECO:0000256" key="4">
    <source>
        <dbReference type="ARBA" id="ARBA00023033"/>
    </source>
</evidence>
<dbReference type="InterPro" id="IPR036661">
    <property type="entry name" value="Luciferase-like_sf"/>
</dbReference>
<keyword evidence="4" id="KW-0503">Monooxygenase</keyword>
<dbReference type="InterPro" id="IPR019952">
    <property type="entry name" value="F420_OxRdatse_Rv1855c_pred"/>
</dbReference>
<name>A0A8J3WH87_PLARO</name>
<dbReference type="PANTHER" id="PTHR42847:SF4">
    <property type="entry name" value="ALKANESULFONATE MONOOXYGENASE-RELATED"/>
    <property type="match status" value="1"/>
</dbReference>
<dbReference type="Pfam" id="PF00296">
    <property type="entry name" value="Bac_luciferase"/>
    <property type="match status" value="1"/>
</dbReference>
<dbReference type="SUPFAM" id="SSF51679">
    <property type="entry name" value="Bacterial luciferase-like"/>
    <property type="match status" value="1"/>
</dbReference>
<protein>
    <submittedName>
        <fullName evidence="6">LLM class F420-dependent oxidoreductase</fullName>
    </submittedName>
</protein>
<reference evidence="6" key="1">
    <citation type="submission" date="2021-01" db="EMBL/GenBank/DDBJ databases">
        <title>Whole genome shotgun sequence of Planobispora rosea NBRC 15558.</title>
        <authorList>
            <person name="Komaki H."/>
            <person name="Tamura T."/>
        </authorList>
    </citation>
    <scope>NUCLEOTIDE SEQUENCE</scope>
    <source>
        <strain evidence="6">NBRC 15558</strain>
    </source>
</reference>
<gene>
    <name evidence="6" type="primary">ssuD_2</name>
    <name evidence="6" type="ORF">Pro02_76760</name>
</gene>
<dbReference type="EMBL" id="BOOI01000122">
    <property type="protein sequence ID" value="GIH89268.1"/>
    <property type="molecule type" value="Genomic_DNA"/>
</dbReference>
<dbReference type="InterPro" id="IPR050172">
    <property type="entry name" value="SsuD_RutA_monooxygenase"/>
</dbReference>
<evidence type="ECO:0000256" key="3">
    <source>
        <dbReference type="ARBA" id="ARBA00023002"/>
    </source>
</evidence>
<keyword evidence="7" id="KW-1185">Reference proteome</keyword>
<keyword evidence="1" id="KW-0285">Flavoprotein</keyword>
<proteinExistence type="predicted"/>
<dbReference type="GO" id="GO:0046306">
    <property type="term" value="P:alkanesulfonate catabolic process"/>
    <property type="evidence" value="ECO:0007669"/>
    <property type="project" value="TreeGrafter"/>
</dbReference>
<sequence>MRCGRLPGRLEAMRVSLNITNYSWPEGAPGLASRLGGVVRAADEAGLDTVWVSDHLIQADPTSTPEAEMLEAYTVLGFLAGQTRRVGLGTMVTGVTHRPAALLVKAVTTLDVLTGGRAWLGIGAGYHEEEGRAMGLPLPPVAERFERLEETLRLAIRMWSGDETPFEGRHLRAERPLGSPRPLSSPRPPILIGGMGERRTLPLVARYADACNLFDIPDGGQTVRRKLEVLARHCEELGRPYDAIGKTLSTRLDPRETAESFAGRCAALAELGIGHVVVITGGPWTEESVGTLGAAASQVRSL</sequence>
<dbReference type="AlphaFoldDB" id="A0A8J3WH87"/>